<feature type="domain" description="ABC1 atypical kinase-like" evidence="1">
    <location>
        <begin position="58"/>
        <end position="135"/>
    </location>
</feature>
<evidence type="ECO:0000313" key="3">
    <source>
        <dbReference type="Proteomes" id="UP001595457"/>
    </source>
</evidence>
<gene>
    <name evidence="2" type="ORF">ACFOJE_12785</name>
</gene>
<dbReference type="Proteomes" id="UP001595457">
    <property type="component" value="Unassembled WGS sequence"/>
</dbReference>
<organism evidence="2 3">
    <name type="scientific">Azotobacter bryophylli</name>
    <dbReference type="NCBI Taxonomy" id="1986537"/>
    <lineage>
        <taxon>Bacteria</taxon>
        <taxon>Pseudomonadati</taxon>
        <taxon>Pseudomonadota</taxon>
        <taxon>Gammaproteobacteria</taxon>
        <taxon>Pseudomonadales</taxon>
        <taxon>Pseudomonadaceae</taxon>
        <taxon>Azotobacter</taxon>
    </lineage>
</organism>
<dbReference type="InterPro" id="IPR004147">
    <property type="entry name" value="ABC1_dom"/>
</dbReference>
<accession>A0ABV7AX52</accession>
<evidence type="ECO:0000259" key="1">
    <source>
        <dbReference type="Pfam" id="PF03109"/>
    </source>
</evidence>
<dbReference type="InterPro" id="IPR011009">
    <property type="entry name" value="Kinase-like_dom_sf"/>
</dbReference>
<sequence length="292" mass="32494">MQRTHARLGALLGFDNPLLGCGHGTAELAHNLTLHERTGHGVRTFAFGELFRAGLPVRQVLLQEYLDGLQTFTSRWRQAIDSPVLRRELLHKLMTMLAALRDAGIAHLDLHPGNVMVSPDPQAPLRTIDCGKMDMNADPALAAALHLGVFCFVMNGERSPSTPRLEDGVRQLLYRLVGDEASFATAEGLLTLLLRYSSRRPFSRRLLLWPGRKSLDLEAIETRLKKLSRRRSASAVDAQSEQRLIESIEAFLNPAIERPILCATNREAAALPKSCHMRQALRQTAQDRASAR</sequence>
<dbReference type="RefSeq" id="WP_377814751.1">
    <property type="nucleotide sequence ID" value="NZ_JBHRSJ010000023.1"/>
</dbReference>
<keyword evidence="3" id="KW-1185">Reference proteome</keyword>
<dbReference type="Pfam" id="PF03109">
    <property type="entry name" value="ABC1"/>
    <property type="match status" value="1"/>
</dbReference>
<dbReference type="SUPFAM" id="SSF56112">
    <property type="entry name" value="Protein kinase-like (PK-like)"/>
    <property type="match status" value="1"/>
</dbReference>
<evidence type="ECO:0000313" key="2">
    <source>
        <dbReference type="EMBL" id="MFC2973087.1"/>
    </source>
</evidence>
<dbReference type="EMBL" id="JBHRSJ010000023">
    <property type="protein sequence ID" value="MFC2973087.1"/>
    <property type="molecule type" value="Genomic_DNA"/>
</dbReference>
<name>A0ABV7AX52_9GAMM</name>
<protein>
    <submittedName>
        <fullName evidence="2">AarF/UbiB family protein</fullName>
    </submittedName>
</protein>
<reference evidence="3" key="1">
    <citation type="journal article" date="2019" name="Int. J. Syst. Evol. Microbiol.">
        <title>The Global Catalogue of Microorganisms (GCM) 10K type strain sequencing project: providing services to taxonomists for standard genome sequencing and annotation.</title>
        <authorList>
            <consortium name="The Broad Institute Genomics Platform"/>
            <consortium name="The Broad Institute Genome Sequencing Center for Infectious Disease"/>
            <person name="Wu L."/>
            <person name="Ma J."/>
        </authorList>
    </citation>
    <scope>NUCLEOTIDE SEQUENCE [LARGE SCALE GENOMIC DNA]</scope>
    <source>
        <strain evidence="3">KCTC 62195</strain>
    </source>
</reference>
<proteinExistence type="predicted"/>
<dbReference type="Gene3D" id="1.10.510.10">
    <property type="entry name" value="Transferase(Phosphotransferase) domain 1"/>
    <property type="match status" value="1"/>
</dbReference>
<comment type="caution">
    <text evidence="2">The sequence shown here is derived from an EMBL/GenBank/DDBJ whole genome shotgun (WGS) entry which is preliminary data.</text>
</comment>